<feature type="coiled-coil region" evidence="14">
    <location>
        <begin position="3732"/>
        <end position="3759"/>
    </location>
</feature>
<dbReference type="Pfam" id="PF00435">
    <property type="entry name" value="Spectrin"/>
    <property type="match status" value="7"/>
</dbReference>
<feature type="coiled-coil region" evidence="14">
    <location>
        <begin position="4731"/>
        <end position="4788"/>
    </location>
</feature>
<dbReference type="InterPro" id="IPR002017">
    <property type="entry name" value="Spectrin_repeat"/>
</dbReference>
<dbReference type="Gene3D" id="1.20.58.60">
    <property type="match status" value="28"/>
</dbReference>
<dbReference type="InterPro" id="IPR018159">
    <property type="entry name" value="Spectrin/alpha-actinin"/>
</dbReference>
<evidence type="ECO:0000256" key="9">
    <source>
        <dbReference type="ARBA" id="ARBA00023054"/>
    </source>
</evidence>
<gene>
    <name evidence="17" type="ORF">LPLAT_LOCUS14649</name>
</gene>
<evidence type="ECO:0000256" key="11">
    <source>
        <dbReference type="ARBA" id="ARBA00023203"/>
    </source>
</evidence>
<dbReference type="GO" id="GO:0005640">
    <property type="term" value="C:nuclear outer membrane"/>
    <property type="evidence" value="ECO:0007669"/>
    <property type="project" value="TreeGrafter"/>
</dbReference>
<feature type="region of interest" description="Disordered" evidence="15">
    <location>
        <begin position="56"/>
        <end position="94"/>
    </location>
</feature>
<keyword evidence="11" id="KW-0009">Actin-binding</keyword>
<evidence type="ECO:0000256" key="7">
    <source>
        <dbReference type="ARBA" id="ARBA00022737"/>
    </source>
</evidence>
<feature type="coiled-coil region" evidence="14">
    <location>
        <begin position="2775"/>
        <end position="2802"/>
    </location>
</feature>
<feature type="coiled-coil region" evidence="14">
    <location>
        <begin position="5637"/>
        <end position="5671"/>
    </location>
</feature>
<feature type="coiled-coil region" evidence="14">
    <location>
        <begin position="6484"/>
        <end position="6594"/>
    </location>
</feature>
<proteinExistence type="inferred from homology"/>
<feature type="coiled-coil region" evidence="14">
    <location>
        <begin position="1606"/>
        <end position="1655"/>
    </location>
</feature>
<feature type="compositionally biased region" description="Polar residues" evidence="15">
    <location>
        <begin position="185"/>
        <end position="201"/>
    </location>
</feature>
<dbReference type="PROSITE" id="PS00019">
    <property type="entry name" value="ACTININ_1"/>
    <property type="match status" value="1"/>
</dbReference>
<dbReference type="GO" id="GO:0006997">
    <property type="term" value="P:nucleus organization"/>
    <property type="evidence" value="ECO:0007669"/>
    <property type="project" value="UniProtKB-ARBA"/>
</dbReference>
<keyword evidence="9 14" id="KW-0175">Coiled coil</keyword>
<evidence type="ECO:0000259" key="16">
    <source>
        <dbReference type="PROSITE" id="PS50021"/>
    </source>
</evidence>
<dbReference type="FunFam" id="1.20.58.60:FF:000195">
    <property type="entry name" value="Uncharacterized protein, isoform B"/>
    <property type="match status" value="1"/>
</dbReference>
<dbReference type="Pfam" id="PF00307">
    <property type="entry name" value="CH"/>
    <property type="match status" value="2"/>
</dbReference>
<dbReference type="PANTHER" id="PTHR47535:SF1">
    <property type="entry name" value="NESPRIN-1"/>
    <property type="match status" value="1"/>
</dbReference>
<feature type="domain" description="Calponin-homology (CH)" evidence="16">
    <location>
        <begin position="407"/>
        <end position="512"/>
    </location>
</feature>
<reference evidence="17" key="1">
    <citation type="submission" date="2024-04" db="EMBL/GenBank/DDBJ databases">
        <authorList>
            <consortium name="Molecular Ecology Group"/>
        </authorList>
    </citation>
    <scope>NUCLEOTIDE SEQUENCE</scope>
</reference>
<feature type="coiled-coil region" evidence="14">
    <location>
        <begin position="3393"/>
        <end position="3420"/>
    </location>
</feature>
<dbReference type="PROSITE" id="PS00020">
    <property type="entry name" value="ACTININ_2"/>
    <property type="match status" value="1"/>
</dbReference>
<dbReference type="FunFam" id="1.20.58.60:FF:000169">
    <property type="entry name" value="nesprin-1 isoform X1"/>
    <property type="match status" value="1"/>
</dbReference>
<dbReference type="SMART" id="SM00150">
    <property type="entry name" value="SPEC"/>
    <property type="match status" value="44"/>
</dbReference>
<dbReference type="GO" id="GO:0007097">
    <property type="term" value="P:nuclear migration"/>
    <property type="evidence" value="ECO:0007669"/>
    <property type="project" value="UniProtKB-ARBA"/>
</dbReference>
<evidence type="ECO:0000256" key="6">
    <source>
        <dbReference type="ARBA" id="ARBA00022692"/>
    </source>
</evidence>
<evidence type="ECO:0000256" key="14">
    <source>
        <dbReference type="SAM" id="Coils"/>
    </source>
</evidence>
<dbReference type="Pfam" id="PF25034">
    <property type="entry name" value="Spectrin_SYNE1"/>
    <property type="match status" value="1"/>
</dbReference>
<dbReference type="SUPFAM" id="SSF46966">
    <property type="entry name" value="Spectrin repeat"/>
    <property type="match status" value="41"/>
</dbReference>
<evidence type="ECO:0000256" key="15">
    <source>
        <dbReference type="SAM" id="MobiDB-lite"/>
    </source>
</evidence>
<evidence type="ECO:0000313" key="18">
    <source>
        <dbReference type="Proteomes" id="UP001497644"/>
    </source>
</evidence>
<dbReference type="InterPro" id="IPR057057">
    <property type="entry name" value="Spectrin_SYNE1"/>
</dbReference>
<feature type="compositionally biased region" description="Gly residues" evidence="15">
    <location>
        <begin position="20"/>
        <end position="29"/>
    </location>
</feature>
<protein>
    <recommendedName>
        <fullName evidence="16">Calponin-homology (CH) domain-containing protein</fullName>
    </recommendedName>
</protein>
<feature type="coiled-coil region" evidence="14">
    <location>
        <begin position="6830"/>
        <end position="6938"/>
    </location>
</feature>
<dbReference type="InterPro" id="IPR036872">
    <property type="entry name" value="CH_dom_sf"/>
</dbReference>
<feature type="coiled-coil region" evidence="14">
    <location>
        <begin position="6193"/>
        <end position="6252"/>
    </location>
</feature>
<evidence type="ECO:0000256" key="12">
    <source>
        <dbReference type="ARBA" id="ARBA00023212"/>
    </source>
</evidence>
<feature type="region of interest" description="Disordered" evidence="15">
    <location>
        <begin position="382"/>
        <end position="401"/>
    </location>
</feature>
<feature type="coiled-coil region" evidence="14">
    <location>
        <begin position="2062"/>
        <end position="2096"/>
    </location>
</feature>
<keyword evidence="6" id="KW-0812">Transmembrane</keyword>
<dbReference type="FunFam" id="1.10.418.10:FF:000033">
    <property type="entry name" value="nesprin-1 isoform X1"/>
    <property type="match status" value="1"/>
</dbReference>
<dbReference type="FunFam" id="1.20.58.60:FF:000219">
    <property type="entry name" value="Uncharacterized protein, isoform J"/>
    <property type="match status" value="1"/>
</dbReference>
<dbReference type="GO" id="GO:0034993">
    <property type="term" value="C:meiotic nuclear membrane microtubule tethering complex"/>
    <property type="evidence" value="ECO:0007669"/>
    <property type="project" value="TreeGrafter"/>
</dbReference>
<feature type="coiled-coil region" evidence="14">
    <location>
        <begin position="6704"/>
        <end position="6738"/>
    </location>
</feature>
<evidence type="ECO:0000256" key="10">
    <source>
        <dbReference type="ARBA" id="ARBA00023136"/>
    </source>
</evidence>
<evidence type="ECO:0000256" key="1">
    <source>
        <dbReference type="ARBA" id="ARBA00004126"/>
    </source>
</evidence>
<dbReference type="GO" id="GO:0005856">
    <property type="term" value="C:cytoskeleton"/>
    <property type="evidence" value="ECO:0007669"/>
    <property type="project" value="UniProtKB-SubCell"/>
</dbReference>
<dbReference type="FunFam" id="1.20.58.60:FF:000188">
    <property type="entry name" value="Uncharacterized protein, isoform D"/>
    <property type="match status" value="1"/>
</dbReference>
<feature type="coiled-coil region" evidence="14">
    <location>
        <begin position="7884"/>
        <end position="7952"/>
    </location>
</feature>
<feature type="coiled-coil region" evidence="14">
    <location>
        <begin position="7013"/>
        <end position="7054"/>
    </location>
</feature>
<keyword evidence="12" id="KW-0206">Cytoskeleton</keyword>
<name>A0AAV2PE31_9HYME</name>
<feature type="region of interest" description="Disordered" evidence="15">
    <location>
        <begin position="1"/>
        <end position="43"/>
    </location>
</feature>
<dbReference type="InterPro" id="IPR001589">
    <property type="entry name" value="Actinin_actin-bd_CS"/>
</dbReference>
<comment type="subcellular location">
    <subcellularLocation>
        <location evidence="3">Cytoplasm</location>
        <location evidence="3">Cytoskeleton</location>
    </subcellularLocation>
    <subcellularLocation>
        <location evidence="2">Cytoplasm</location>
        <location evidence="2">Myofibril</location>
        <location evidence="2">Sarcomere</location>
    </subcellularLocation>
    <subcellularLocation>
        <location evidence="1">Nucleus membrane</location>
    </subcellularLocation>
</comment>
<dbReference type="CDD" id="cd00176">
    <property type="entry name" value="SPEC"/>
    <property type="match status" value="8"/>
</dbReference>
<dbReference type="GO" id="GO:0030017">
    <property type="term" value="C:sarcomere"/>
    <property type="evidence" value="ECO:0007669"/>
    <property type="project" value="UniProtKB-SubCell"/>
</dbReference>
<evidence type="ECO:0000256" key="4">
    <source>
        <dbReference type="ARBA" id="ARBA00008619"/>
    </source>
</evidence>
<dbReference type="InterPro" id="IPR052403">
    <property type="entry name" value="LINC-complex_assoc"/>
</dbReference>
<feature type="coiled-coil region" evidence="14">
    <location>
        <begin position="4500"/>
        <end position="4572"/>
    </location>
</feature>
<dbReference type="PROSITE" id="PS50021">
    <property type="entry name" value="CH"/>
    <property type="match status" value="2"/>
</dbReference>
<feature type="compositionally biased region" description="Polar residues" evidence="15">
    <location>
        <begin position="382"/>
        <end position="393"/>
    </location>
</feature>
<feature type="coiled-coil region" evidence="14">
    <location>
        <begin position="5277"/>
        <end position="5337"/>
    </location>
</feature>
<keyword evidence="13" id="KW-0539">Nucleus</keyword>
<feature type="coiled-coil region" evidence="14">
    <location>
        <begin position="6769"/>
        <end position="6799"/>
    </location>
</feature>
<keyword evidence="8" id="KW-1133">Transmembrane helix</keyword>
<dbReference type="Gene3D" id="1.10.418.10">
    <property type="entry name" value="Calponin-like domain"/>
    <property type="match status" value="2"/>
</dbReference>
<dbReference type="GO" id="GO:0051015">
    <property type="term" value="F:actin filament binding"/>
    <property type="evidence" value="ECO:0007669"/>
    <property type="project" value="TreeGrafter"/>
</dbReference>
<evidence type="ECO:0000256" key="13">
    <source>
        <dbReference type="ARBA" id="ARBA00023242"/>
    </source>
</evidence>
<evidence type="ECO:0000313" key="17">
    <source>
        <dbReference type="EMBL" id="CAL1689809.1"/>
    </source>
</evidence>
<evidence type="ECO:0000256" key="5">
    <source>
        <dbReference type="ARBA" id="ARBA00022490"/>
    </source>
</evidence>
<dbReference type="FunFam" id="1.20.58.60:FF:000186">
    <property type="entry name" value="nesprin-1 isoform X3"/>
    <property type="match status" value="1"/>
</dbReference>
<dbReference type="SUPFAM" id="SSF47576">
    <property type="entry name" value="Calponin-homology domain, CH-domain"/>
    <property type="match status" value="1"/>
</dbReference>
<feature type="domain" description="Calponin-homology (CH)" evidence="16">
    <location>
        <begin position="248"/>
        <end position="355"/>
    </location>
</feature>
<feature type="coiled-coil region" evidence="14">
    <location>
        <begin position="7461"/>
        <end position="7502"/>
    </location>
</feature>
<feature type="coiled-coil region" evidence="14">
    <location>
        <begin position="3624"/>
        <end position="3654"/>
    </location>
</feature>
<feature type="coiled-coil region" evidence="14">
    <location>
        <begin position="4878"/>
        <end position="4968"/>
    </location>
</feature>
<keyword evidence="18" id="KW-1185">Reference proteome</keyword>
<dbReference type="FunFam" id="1.20.58.60:FF:000230">
    <property type="entry name" value="Uncharacterized protein, isoform D"/>
    <property type="match status" value="1"/>
</dbReference>
<feature type="region of interest" description="Disordered" evidence="15">
    <location>
        <begin position="142"/>
        <end position="209"/>
    </location>
</feature>
<keyword evidence="10" id="KW-0472">Membrane</keyword>
<keyword evidence="7" id="KW-0677">Repeat</keyword>
<dbReference type="PANTHER" id="PTHR47535">
    <property type="entry name" value="MUSCLE-SPECIFIC PROTEIN 300 KDA, ISOFORM G"/>
    <property type="match status" value="1"/>
</dbReference>
<dbReference type="Proteomes" id="UP001497644">
    <property type="component" value="Chromosome 9"/>
</dbReference>
<organism evidence="17 18">
    <name type="scientific">Lasius platythorax</name>
    <dbReference type="NCBI Taxonomy" id="488582"/>
    <lineage>
        <taxon>Eukaryota</taxon>
        <taxon>Metazoa</taxon>
        <taxon>Ecdysozoa</taxon>
        <taxon>Arthropoda</taxon>
        <taxon>Hexapoda</taxon>
        <taxon>Insecta</taxon>
        <taxon>Pterygota</taxon>
        <taxon>Neoptera</taxon>
        <taxon>Endopterygota</taxon>
        <taxon>Hymenoptera</taxon>
        <taxon>Apocrita</taxon>
        <taxon>Aculeata</taxon>
        <taxon>Formicoidea</taxon>
        <taxon>Formicidae</taxon>
        <taxon>Formicinae</taxon>
        <taxon>Lasius</taxon>
        <taxon>Lasius</taxon>
    </lineage>
</organism>
<feature type="coiled-coil region" evidence="14">
    <location>
        <begin position="953"/>
        <end position="980"/>
    </location>
</feature>
<comment type="similarity">
    <text evidence="4">Belongs to the nesprin family.</text>
</comment>
<feature type="coiled-coil region" evidence="14">
    <location>
        <begin position="5525"/>
        <end position="5552"/>
    </location>
</feature>
<dbReference type="SMART" id="SM00033">
    <property type="entry name" value="CH"/>
    <property type="match status" value="2"/>
</dbReference>
<dbReference type="InterPro" id="IPR047291">
    <property type="entry name" value="CH_SYNE1_rpt2"/>
</dbReference>
<evidence type="ECO:0000256" key="8">
    <source>
        <dbReference type="ARBA" id="ARBA00022989"/>
    </source>
</evidence>
<evidence type="ECO:0000256" key="2">
    <source>
        <dbReference type="ARBA" id="ARBA00004204"/>
    </source>
</evidence>
<sequence>MSWTTPPRGSPTPPRVDSPSGGGTGGTGDTGSPRTPRGGRLRDRVSFFEQFWSAGRSPSTEDLLDNADARRSSFRSPTHRRPSSRASNSSFEESFERLVEEGELNGAKVVKFEKITVRKSLREISLDSASNDDIMTVQQGTLTESNRTPSEEHPLEDSAYQSHDVHSHGSKSSSVTSFMRFPSEESLSQRRCSSPRVQQSGPDDRPPSEWYAEYRNQSFQNVAAKIDYMRSRNEYDAHIAEIKDEQERVQKKTFINWINSHLSKRVPTLHINDLIEDLKDGTRLLALLEVLSGEKLPVERGRNLKRPHFLSNANTALQFLQSKKIKLVNINSSDLVDGRPPVVLGLIWTIILYFQLRSKDRKRIEENTRALEYLGQTWGSQSSLESLGTQGSAASERKRISSEKWKQGARKTLLQWVTNALPKNVDIQIRDFGESWRDGIAFLAIIDTIKANLVNIAAMKKVSNKIRLETAFQIAENELGIARLLDPEDVDVPQPDEKSIMTYVAQFLHKYPEPGNVAPDSFAAVQEEYDSLLNWLNEKVRHLEQLDRTNAFPQSYPEYMLFRAEIDEKLIIYKRMQSLVNTLSMISITRDSWKDIQMLWQQMELFMLHWCWLLDSALPGELGEIGRWLVRAETLLHSDNDIPQEMTESTANIISNKLEDHKKFFLDLPTMSEKLQHVKNSPLARQIQSEQLENMYARFNSLPNRATKRRIKLKFLEHKCCLIAFLYLVESKLKGWNIKYGTEEKVHQMLEQYRNFVSRNRIFQEFQKAYLDMQQVDEEYKRDGDIDQEESFKIDRFMRETAEKWKNVSMHLRCVQSMLEEVVAYWRRWTTVSDEVEAWLLYAEPALNLPEEEKMEFFQDISVWKDKHQQLSDTVSFLIATSDESVAFRLKERYANLTARWEQLFQEAKQYMHTGDLIRTRKDYKAGVETLQNWLRDAEAALLITGLNSTERIKAYGEKLQTLHNEVESIEDLFKNISKKFQALIQDLSRDEVDKMMNTLKKEKEVLVKVRALIPMQLHLYHQLLVQQESLEAGQKEISAWLNEFENFMASINLAGGKDAALTQLDRHKAFLSRMLYYKSMLESKNKVFASIAKAVGTHADVETAEGKVTLKELNDRFVEVSQAAQVWEQRLQESIRRWTKFKECERQITEWLSVAETMINDKHLDNRQSVESHKNFFGKVNEKWIQDLVKASQDLQNTLPTDQQLPIANTVETLQNRWREVLTFAPLHLMRLEFRLDKASFLQYLKDIEMEISSEQQALINNDDVDGIQQRNREFFVNRGTVLEVERCLQTLKKISDAYNKLNPRDTSLANAAQNAEHLWEETAQKVENLREQLREVPQQWAAYRQKFDEMVHWMDHVDSTLRTILREVNTLEEFEKEKTIFQKICCEADNKREEMKWLVQTLDNLTLNRSDRDALTAQHNLEQLITRYKNLIPTIEITMTKTDIYSKSYTYRKEVHEVCILLRKVREQSEVEITSEIPEKLENAVAHQESRLNQLEQQRATIVSMLQRGKDILKDQHAPSFVSSEIQQLESNWNDTYGQNMERLKSLKDSQKLWNTYQEQKGEIFKLIEQAEQELRQIDLTSYYDATQVTTDLQKKQEFNASLRKSAEEIMRKLRETYTNLSQTLTLTPSNKKEILEKEVTETEEKLEHTLKIMSEKIVYLQEHSTRWNKFQSKLMELRTWIQQAAPQSIADIEDSTPSPEERVRKTDNLQKEIKEKASILNVLKDESQKLLKNDDDVLAKQLRGDIENIHKAVESLNKSIATQRELATQNLTIWKEYKEGIQKIKPWIEEAESKAATMGSKPITLAQATQMLESAKVFEVQCQQHLPKVQSLSMISQQITGRAVVSDEVDAVYTRWNAVHDVAVQTMTKLDKLVASWNTFELEAKEFNEWLQNKEKEAFKEPNVQTPEAAKLEKELVKLKELNKSISDRQAQLISLTQVSDHISHGLSLDAASVLKSRVAEMKTRVSKLADTVRHHINRVSDSLLARQEFQMKITDFENWMTRLRSNINEIEDVNVDNVDANLQAVHAYLQEHSEKQSMFTAIYNEVKQLSSQGSMLEAATLDETYTSLAEKYKALEDDLREKKKGLEKWTELLSWYNDANAQLNHYQYETEARKPSLADLDRLSSELQTIYTKINTWKEHVPLMDSTLGIHIRDKQEKPITATILLNNLESKAITLKTDLSVKLDKLENLDAKWDNFRKLQQKITEEIVKTQSSLQDITYIVDICKELAPAIDKIDDLIKEHQRREPEKEILHREGDNLIKEDQRAITNIQVVISSVEGNWEKVNELLHKQRKQYAEMDADWKQYQEAKEKLNKSIDEAKNLCQLVKHVSTDITQANMALEKYKRTLENLKKGKQFLDKMDAKAQQLAKETSLMPHFKANLIESDLSDIRKKYHEIYAKLIDQTQIYETQVIIWKQIEEAKYQLTRWLSDTNEALTAGCECLLDAENGAARLSRYNEELPTHQQLRQGIATKTEQLIKLNDDTEIPTLRSLNTLLDDEFKLVKETADKLTSLTSIFNEKKKSIKQELKKCSDMISKIREEIIKCDDLTGENTKILHRINKCQELKAEIEKCDYAISEIDERLTKMASEYPIISKSNLPKELQALQLRRDGVASHADKVNATLVAFLTKLYHEKFGVLQRIVATYKEKVAWCEPEQSSDRYNLEVKMTSLTDVEAGIADCEARKIDTDNSLKLLSTVESSEIISALRSEHNKVAADLESLKVNFGKIKSVLKQNIALWQRYEHMSENIIFWLKEYENKIRIEATTLLNPDEINAKISEIMQLEKEVKDYKNEINDLIALGEEIIKVSPDSRVAQYVGHLNTRYYSILKFLAQHLDRLKELKQIKDHYVTNVKELESWLQNAEQKLRTFDEISGPKPMTFYQSKLKELKAFEKERETGQAILNRTTETGEMLFVRITPDYRELIRGELRNLRHRVEALTDRTNVIYKKIESDMMHRSSFEDKYSQMKQWIIEAQKKLGNKQNLLPTFQEKKLALNLYKAIAQDVGAHRNILQQLQDKLGASPDDEASEMLNSVIEAHEKLSEDVADRINVAEKHVANHEAYFQTFEKTRDWINTVVNEIASIGEDLAIDRDTAKSKIALIENVLQQKSEGDRIIADCNQQLNIILEQTSIAGHPALLKDFEQQKKVWEDFLQQCVTNKNKLNHLFDQWSEFERVVEHLDSWLKQIETQVKDQSLKSSEETKRTHLQKLKSLEETIVEKGAEVNAMVEKSQNVEADLATKVSRQATRYQAIRNQVKEAITRYEQYMKEHSLFNERYNQFLDWITEVQDELKKYSEIVGDLAVLQSRQKQIRDLSDVRTRENVRFESIIDLGEKLYVHTSPDGREIIRQQLRNLRSLWDGFSEDLQNSMQKLDQCLMQFAEFSLSQEQLTAWLRDVERAMHQHTELKSSLEEKRAQLQNHKIMHQEIMSHQTLIESVCDKAQQLVDQTKDTSLNVYLQSIKQLFQNIVIKSQDLLENLEDCCEKHHRFNLQCKYISDWLNREREKLTECNDVTGERSEISRRLTSLTTLKGNQAQGREHLTRLKQISEAVSNSTASKGREVIDKEVTTLENNLRQFLSEIESVEERQKTALERWQNFEDQLEAHTKWFRFMEAIFRDQQLQPTLKDKEAQLRACKEERENIARQEREIDEFVDKSHSLLHSSGVERIKPLISQVSNRYQLLLALSKEVINHCQSIVDDHRAYEEKLTAIDVWLTPLEKNLAILKKDEISADFEARNSRLQVLLAEKEQAERRLNILTSLGERILPDTSAQGREAIRHELRHARERWDRLAEGITEQQKKQDAQSLQWFSYQETMQQILTWLDMMERAVKQDSSTVWSSLQEIKSKLLKLKTLHQEILAHKRIIEGVSEKANALVQVTQVLSDVHEKVVSVSKRYEKLIDTSQKGISSLEALLDIYQQFHDLQKAYQDYQKRQWERLAIYNDYTGNKTTLQARLTKVIEIQESQSEGEMKLNVLEEHVAQSAHILPSRSLESMERDLANLRFENKKFATAVSDMLHCIEERIQQWSEYENLLERLLAWLTDAETSLKNYSLKNTLEEKQEQLEKYQELQKVADSRNMDVAELVALGDHLEQSLIVNLRQNEAEFDKMSDDSSELMQISGETRFSVSVQQVTSRFQSIQATAKELIKKCEQAVVDHSSYLDRYKQCSEWLASARMCYQSTKENASGTRQELISNADALKELLSHQPSSILLINSTVEAGERLYPTTGTDGRDIIRQQLLDLQQAFEELYDAVASTERGLQAKISQWSGFNECSEAFENWLKITEAQLKPEIELKTTLDEKRAQLQIYRTILHDAQTHQQNLLDLRDKADNLPDRTDRIDQTLNSLMNRYNVLLKRATKFVERYEGIVSDHQQYSKAVLDTHEWLDATHNAINLWGDVELERVSLHTNLDRLKNLLYSLPEDEPRIQQIRSLGEKVIPGTLESGQINIRSQIDSSQQEWQGLISAVKFTIEALENKLQQWNEFETLKERCLVWMRDTDTKLHAVDLKSTLAEKKTELEKLRALQGEVRAKELEIDAVAERAQQLHKNVTSRTSYMSELSVKYQQISNKIKELNNRWHQYVTTHQDFDTQLVECTTWLTDIKNKLAYCSDLSASSQKDLEQKMDIVQDLLLYKEDGFAKVQSIIELAQAVLANTAPAGHQTINDALAKLQEQWSALASKMLETKTNLDDSINKWAGLLEQIQSINNTVEYMQTSIDEISHFQTTMSEKRSQLERIKVLEEKIRCENIEVDGLKCKVAEMIASSQQSLAASQAQDILNRFDELFEKIKSLLAEREEQYKDHRLYKEAHDDLIGWLNRAREKIPSMKQKSLSDKLAIENAVLPLESLLNKKAQGELLVEHLQHTGQVACASTNSAGQEIIRNEIRALTESFEGLFKEIQQQKNQLEATISQWRDYKDEYERLSDWLQQFDILIKAQKNALLPNLEEKEKQVQEVKKLRDDLTKGQEQIDKFNKTAADLLSSHLYTYVNNQLRHLNSRYQVQMNLAKDVLNKVETNLAQHQEYESNLEKARDWIKNAKQIVRQGTEAASSSSREELQSRLNKIQELLRKREEGQNLVHLTVNCGEKIMRNTRSDGREEINTQLKEIQNDWERLVKKISTTKVHLETSLLQWADYSSSYSQLQQWINDREAKLQQVCEQKVSKARKGLVGLSSLAIGERKANLRQTNSIVQDIVAFEPIIQSVATKAEDLQQATPATEISIKYETLSKQAQELYAKQKETVEQHQAFIDSGNEFIQWIRAAKERLGKCSEPTGDKESLASKITQLKVLQSECSEGQKKLEKALEQGNAACQIADAEDKEIIEEEVALLQEEYDNYIESLNNTKSLLEVGIVKWTEYEDQFSEATEWLTQTEQLVQTFNKLQDSLEEKKNVLEQFQVHLQTLFDWQKELDRLNMKAQILLETCADTRISNAITQLTTKYNALLSLAKEIMRRLELHYQEHQQHNTLYQECQDWIERTRDKLNECKSIPSTLTEVNNKLHTCKAIRQTLEQGQNKLRYALELKEKVIMNTEQNGAAKIQEDTENLKSEFDKLLADVEDVRQKLSARTSMLEELNKIHRLISDWLEEIEGKVQPGEVCRNDLSEKRALLEKYKTLQKDIYSYGETVDHLKSHLNENPSISKSPYELAINKYDSLKKLISEKIRNLENQVKDHEKFQQALNEINDWVRHTKVELQQYSDTHGEREQIIERENKVNQIISSLPKGDTLISKMLELSDVVISKTGPEGQDSIKQDMKQIQADWKSLQAQCHDSQRTLANCISSWSQFTNALDGMKRWIDHFQKKIIDEQAKDNNTPDDLERCKRLMEEAIKQKPILEDFNDKCEALLEISACSWARDKTVQLQSAYMSLLTEVQGLVSKIEKNLADHTEFLKAKKEMEDWLRTAYGSVEDCIGVGDTAWAKDKLETLKLVATRVTEGQHLLSTLQNAFTKAINIALPEQQDQLRSDMANLRSSWEQLSIDLNTVQAKVKSVLSRWEDHADAHNRFAKWLEENESVVRSFSDTKGEFSEMKTMLERYKHIQEEVCDKRSDLDHLMAEATELLEWAKNSMILNETKQLLDRWKALSDLVDERKKLIENEIQEYNAYHMALQETEKWLLQISFQLMAHNSLYITNKEQTIEQIKQHETLLAEIQKYQEVLDELKLKGHGQINRYVGANPAIRSTIETQLQNVQDSYNSLLNTALQIKNRLAESLAKFQEYENTLESIMKNLDMHETEINQELDAPLDNLTSAEQSLENARTLHNKLQAEKTRLALAVEACEAAATCVSRPGSPLDAPPIQVPAREVEVRTRLDDLIDQMQTHLANVMKTVSELEEQSHQIKALRAWINQQRALCAEWKSRPVKLRAEAAQAELQAMNELLTNVCERRTRALTELSIHDKDQDIQEGLNKLEAELIDAITGKQAAQDFIQKYRLQVQDIQAWFDNLSKKVDVIEKGSGLTINQKISNLKDITTEFESQGPEKLAEIKKLGDQVMDSVSNLDSQQIEEQIKSVERRYTDIIKKLQRKAQILDMTVQGIEATRREIEENREWIEQEKQQVKMPELLGFESKQAEERILALKAMLKKADGKQLVIDTLEKRVGNMQNELETSEQQQLEADTRTLRGEQIELCAILREEISTVSVAADARRKLEANIEQARNWIRSKGNDLKKLSGYLPLRASKVEQDIIQHSRLKADIDSFNENNLKDILKQGHNLLKDCNAESRVKLQALLDDLNKDYEELKKEAREKQASLADLLQGRKAFENEFDKCQRWVKEAEVATSSELRPSNLDILHEQLAKYNRLKKEAQEYGEDIEKINQQGKSILPTVSDADKQELSEQLKNMKEAHGRVANVINDRAIALQKSINEAEEAAARVAEAIQFMTDIQKELHELNKPIGARIEDVEGVLTAYEKILDDLKANKAKLFDLQSTNVGDLHDVLAQQDDLIKALEAQIAKLRQLLLLRQQFIALIAEITTFITKYTEIVRDIEKSGQTTEEKIKRYDDAILKIQECEATLSSATDKGQQIAAEGSVVDRNNVTEQLQSLKQQLQVLRRAVEAQREQHELAAAEHRKLANELADILDWFESKEKEVKSRPLLARDPTSVEAELKKHHSLCADVNEYLDKIRNLKQSVRHEEGMPGSLKEMLSEAISLLTSLPREMEERGHYLENNMQMRLDYAVLTDKLHSWAREAEIRLESNKEGLDFENILNDLEEHKIYFSTESSIRELVSQQIQQAADKIWPSLDSYEQEELSAQQQQHTQLLKNTLNTAKSQRSRLEQGAEIWRDYTQSLERVRSVISRTRFTDEPVTTLAGLQFNIQKITHVLNDIQNQQFELDLLNERGQEVLQLADTNNKKAIELQLSEISSEWHELVSGFEGRRNALDALSQHWENLETQWTLVETRLTAIEEKNKLIDTVIRSKQHLHDTVKALEELVMETEKLKPATEEVKSLAETVLAYLTAFSEASARNLEERLEKLQKFTESLVDSLRDKSEKASKDLEALNNIEREIERLRKRLNEARESASNLYVYGVDQDAIEAELGELHSQVEDFIDTAKKFSGSIKARYQASQQLVPSDITQHLTALELCAEATAQTMEEKQREQKRARTTRSDYLADVDEVQAWIQQAELKVQNRSIEPAILREHLRQIQNELGTISDKLERLTKNGQTIVKNTKDDAEKELINNTIGNLTEQLAQVRSWLEEKKQIVGDTLDAWQRFLTLYEDVKAWTEEKKQFLVEPLKLSTLVQSRQRLHEYSTAVKSCKQVNKNLSDMGRELENIGQVTSVGDLPEKLTEAEEGKVQVEGQLLERNALLQEASEEWEQCERKMKDARNWMEKTRQTLESPQNKKKSLRDQHAIREKMLSDIAIQKTKITISVEKLEVHFRSGIGGDNRVRNSADDLIAELNALHNTVKEQTSSLEVCLAQIDQYQQEIQQLRQCIVQTEQQLRTVLSPTYMTNDREKAFQEQQMYREKIKSLQSKIQARTERSKLLVQRGTPDLEPSDP</sequence>
<evidence type="ECO:0000256" key="3">
    <source>
        <dbReference type="ARBA" id="ARBA00004245"/>
    </source>
</evidence>
<dbReference type="InterPro" id="IPR001715">
    <property type="entry name" value="CH_dom"/>
</dbReference>
<feature type="coiled-coil region" evidence="14">
    <location>
        <begin position="1709"/>
        <end position="1762"/>
    </location>
</feature>
<keyword evidence="5" id="KW-0963">Cytoplasm</keyword>
<feature type="coiled-coil region" evidence="14">
    <location>
        <begin position="3566"/>
        <end position="3593"/>
    </location>
</feature>
<feature type="coiled-coil region" evidence="14">
    <location>
        <begin position="2306"/>
        <end position="2364"/>
    </location>
</feature>
<feature type="coiled-coil region" evidence="14">
    <location>
        <begin position="5003"/>
        <end position="5109"/>
    </location>
</feature>
<accession>A0AAV2PE31</accession>
<dbReference type="FunFam" id="1.10.418.10:FF:000037">
    <property type="entry name" value="nesprin-1 isoform X1"/>
    <property type="match status" value="1"/>
</dbReference>
<dbReference type="EMBL" id="OZ034832">
    <property type="protein sequence ID" value="CAL1689809.1"/>
    <property type="molecule type" value="Genomic_DNA"/>
</dbReference>
<feature type="coiled-coil region" evidence="14">
    <location>
        <begin position="4047"/>
        <end position="4074"/>
    </location>
</feature>
<dbReference type="CDD" id="cd21243">
    <property type="entry name" value="CH_SYNE1_rpt2"/>
    <property type="match status" value="1"/>
</dbReference>